<gene>
    <name evidence="1" type="ORF">HHM24_04510</name>
</gene>
<dbReference type="EMBL" id="JABBMI010000055">
    <property type="protein sequence ID" value="NMK54015.1"/>
    <property type="molecule type" value="Genomic_DNA"/>
</dbReference>
<name>A0ABX1SNY6_STACP</name>
<sequence length="76" mass="9390">MERQEYKQIAIHLIQLIPDKYYGVDYREHNIVLTHKDLRYKNHFRRLEIPFNRDDEEIRARYEEALNVVAGKKFIE</sequence>
<accession>A0ABX1SNY6</accession>
<evidence type="ECO:0000313" key="2">
    <source>
        <dbReference type="Proteomes" id="UP000538955"/>
    </source>
</evidence>
<keyword evidence="2" id="KW-1185">Reference proteome</keyword>
<proteinExistence type="predicted"/>
<comment type="caution">
    <text evidence="1">The sequence shown here is derived from an EMBL/GenBank/DDBJ whole genome shotgun (WGS) entry which is preliminary data.</text>
</comment>
<protein>
    <submittedName>
        <fullName evidence="1">Uncharacterized protein</fullName>
    </submittedName>
</protein>
<reference evidence="1 2" key="1">
    <citation type="submission" date="2020-04" db="EMBL/GenBank/DDBJ databases">
        <title>The Epidemiology and Molecular Characteristics of Linezolid-Resistant Staphylococcus capitis in Huashan Hospital, Shanghai.</title>
        <authorList>
            <person name="Ding L."/>
            <person name="Li P."/>
            <person name="Yang Y."/>
            <person name="Lin D."/>
            <person name="Xu X."/>
        </authorList>
    </citation>
    <scope>NUCLEOTIDE SEQUENCE [LARGE SCALE GENOMIC DNA]</scope>
    <source>
        <strain evidence="1 2">17-84</strain>
    </source>
</reference>
<dbReference type="Proteomes" id="UP000538955">
    <property type="component" value="Unassembled WGS sequence"/>
</dbReference>
<evidence type="ECO:0000313" key="1">
    <source>
        <dbReference type="EMBL" id="NMK54015.1"/>
    </source>
</evidence>
<organism evidence="1 2">
    <name type="scientific">Staphylococcus capitis</name>
    <dbReference type="NCBI Taxonomy" id="29388"/>
    <lineage>
        <taxon>Bacteria</taxon>
        <taxon>Bacillati</taxon>
        <taxon>Bacillota</taxon>
        <taxon>Bacilli</taxon>
        <taxon>Bacillales</taxon>
        <taxon>Staphylococcaceae</taxon>
        <taxon>Staphylococcus</taxon>
    </lineage>
</organism>
<dbReference type="RefSeq" id="WP_168992977.1">
    <property type="nucleotide sequence ID" value="NZ_JABBMI010000055.1"/>
</dbReference>